<dbReference type="Proteomes" id="UP000315369">
    <property type="component" value="Unassembled WGS sequence"/>
</dbReference>
<reference evidence="2 3" key="1">
    <citation type="submission" date="2019-06" db="EMBL/GenBank/DDBJ databases">
        <authorList>
            <person name="Livingstone P."/>
            <person name="Whitworth D."/>
        </authorList>
    </citation>
    <scope>NUCLEOTIDE SEQUENCE [LARGE SCALE GENOMIC DNA]</scope>
    <source>
        <strain evidence="2 3">AM401</strain>
    </source>
</reference>
<dbReference type="RefSeq" id="WP_141649202.1">
    <property type="nucleotide sequence ID" value="NZ_VIFM01000419.1"/>
</dbReference>
<name>A0A540WIY0_9BACT</name>
<gene>
    <name evidence="2" type="ORF">FJV41_47290</name>
</gene>
<feature type="domain" description="Transcription factor zinc-finger" evidence="1">
    <location>
        <begin position="83"/>
        <end position="121"/>
    </location>
</feature>
<keyword evidence="3" id="KW-1185">Reference proteome</keyword>
<comment type="caution">
    <text evidence="2">The sequence shown here is derived from an EMBL/GenBank/DDBJ whole genome shotgun (WGS) entry which is preliminary data.</text>
</comment>
<protein>
    <recommendedName>
        <fullName evidence="1">Transcription factor zinc-finger domain-containing protein</fullName>
    </recommendedName>
</protein>
<dbReference type="AlphaFoldDB" id="A0A540WIY0"/>
<evidence type="ECO:0000313" key="2">
    <source>
        <dbReference type="EMBL" id="TQF08931.1"/>
    </source>
</evidence>
<accession>A0A540WIY0</accession>
<dbReference type="Pfam" id="PF13453">
    <property type="entry name" value="Zn_ribbon_TFIIB"/>
    <property type="match status" value="1"/>
</dbReference>
<dbReference type="OrthoDB" id="5497532at2"/>
<evidence type="ECO:0000313" key="3">
    <source>
        <dbReference type="Proteomes" id="UP000315369"/>
    </source>
</evidence>
<evidence type="ECO:0000259" key="1">
    <source>
        <dbReference type="Pfam" id="PF13453"/>
    </source>
</evidence>
<dbReference type="InterPro" id="IPR027392">
    <property type="entry name" value="TF_Znf"/>
</dbReference>
<dbReference type="EMBL" id="VIFM01000419">
    <property type="protein sequence ID" value="TQF08931.1"/>
    <property type="molecule type" value="Genomic_DNA"/>
</dbReference>
<sequence>MSACPFCHETMRPTFLGGLPREECGHCGSVWFEGEALTKVMGGSVSDALVRRAKGHPGVCKGCQAKVQYVPECPSCGTPAPSCPRCGHAPLPVVQVLGVTVEVCSDCAGVALDPGELQQLQQAAAQYRDSPLDVRPTLKLGRATACAECKREVKPRYGFVWEEALYCGSCAPEGSAPFTEELTKAEPSSEMSTPLLSGYTGNMAAGYTGDTTGPALLWLFRRVFG</sequence>
<organism evidence="2 3">
    <name type="scientific">Myxococcus llanfairpwllgwyngyllgogerychwyrndrobwllllantysiliogogogochensis</name>
    <dbReference type="NCBI Taxonomy" id="2590453"/>
    <lineage>
        <taxon>Bacteria</taxon>
        <taxon>Pseudomonadati</taxon>
        <taxon>Myxococcota</taxon>
        <taxon>Myxococcia</taxon>
        <taxon>Myxococcales</taxon>
        <taxon>Cystobacterineae</taxon>
        <taxon>Myxococcaceae</taxon>
        <taxon>Myxococcus</taxon>
    </lineage>
</organism>
<proteinExistence type="predicted"/>